<evidence type="ECO:0000313" key="2">
    <source>
        <dbReference type="EMBL" id="QCT21297.1"/>
    </source>
</evidence>
<dbReference type="OrthoDB" id="9800768at2"/>
<feature type="signal peptide" evidence="1">
    <location>
        <begin position="1"/>
        <end position="23"/>
    </location>
</feature>
<gene>
    <name evidence="2" type="ORF">FEM41_17400</name>
</gene>
<dbReference type="AlphaFoldDB" id="A0A4V1G7Y8"/>
<protein>
    <submittedName>
        <fullName evidence="2">Heme-binding protein</fullName>
    </submittedName>
</protein>
<dbReference type="InterPro" id="IPR005624">
    <property type="entry name" value="PduO/GlcC-like"/>
</dbReference>
<keyword evidence="3" id="KW-1185">Reference proteome</keyword>
<dbReference type="InterPro" id="IPR052517">
    <property type="entry name" value="GlcG_carb_metab_protein"/>
</dbReference>
<dbReference type="EMBL" id="CP040428">
    <property type="protein sequence ID" value="QCT21297.1"/>
    <property type="molecule type" value="Genomic_DNA"/>
</dbReference>
<dbReference type="PANTHER" id="PTHR34309">
    <property type="entry name" value="SLR1406 PROTEIN"/>
    <property type="match status" value="1"/>
</dbReference>
<evidence type="ECO:0000256" key="1">
    <source>
        <dbReference type="SAM" id="SignalP"/>
    </source>
</evidence>
<dbReference type="KEGG" id="izh:FEM41_17400"/>
<dbReference type="RefSeq" id="WP_138097453.1">
    <property type="nucleotide sequence ID" value="NZ_CP040428.1"/>
</dbReference>
<organism evidence="2 3">
    <name type="scientific">Jejubacter calystegiae</name>
    <dbReference type="NCBI Taxonomy" id="2579935"/>
    <lineage>
        <taxon>Bacteria</taxon>
        <taxon>Pseudomonadati</taxon>
        <taxon>Pseudomonadota</taxon>
        <taxon>Gammaproteobacteria</taxon>
        <taxon>Enterobacterales</taxon>
        <taxon>Enterobacteriaceae</taxon>
        <taxon>Jejubacter</taxon>
    </lineage>
</organism>
<name>A0A4V1G7Y8_9ENTR</name>
<proteinExistence type="predicted"/>
<reference evidence="2 3" key="1">
    <citation type="submission" date="2019-05" db="EMBL/GenBank/DDBJ databases">
        <title>Complete genome sequence of Izhakiella calystegiae KSNA2, an endophyte isolated from beach morning glory (Calystegia soldanella).</title>
        <authorList>
            <person name="Jiang L."/>
            <person name="Jeong J.C."/>
            <person name="Kim C.Y."/>
            <person name="Kim D.H."/>
            <person name="Kim S.W."/>
            <person name="Lee j."/>
        </authorList>
    </citation>
    <scope>NUCLEOTIDE SEQUENCE [LARGE SCALE GENOMIC DNA]</scope>
    <source>
        <strain evidence="2 3">KSNA2</strain>
    </source>
</reference>
<dbReference type="SUPFAM" id="SSF143744">
    <property type="entry name" value="GlcG-like"/>
    <property type="match status" value="1"/>
</dbReference>
<dbReference type="Pfam" id="PF03928">
    <property type="entry name" value="HbpS-like"/>
    <property type="match status" value="1"/>
</dbReference>
<dbReference type="PANTHER" id="PTHR34309:SF1">
    <property type="entry name" value="PROTEIN GLCG"/>
    <property type="match status" value="1"/>
</dbReference>
<dbReference type="Gene3D" id="3.30.450.150">
    <property type="entry name" value="Haem-degrading domain"/>
    <property type="match status" value="1"/>
</dbReference>
<keyword evidence="1" id="KW-0732">Signal</keyword>
<evidence type="ECO:0000313" key="3">
    <source>
        <dbReference type="Proteomes" id="UP000302163"/>
    </source>
</evidence>
<feature type="chain" id="PRO_5020828606" evidence="1">
    <location>
        <begin position="24"/>
        <end position="156"/>
    </location>
</feature>
<accession>A0A4V1G7Y8</accession>
<sequence length="156" mass="15809">MKKLLLSAALGSATLFSAFSVSATLTQTTLSWSDAEKLLKTATEKAVSLEASVCVAVLDRSGQLLAFKRMDNAPVGCIDSAIKKGRAAVLYRTPTDKYMARANGQEPAIATLPGMVPLGGGAPVKTGSDVVGGVGVSGSANPNEVAIANAAAESVK</sequence>
<dbReference type="Proteomes" id="UP000302163">
    <property type="component" value="Chromosome"/>
</dbReference>
<dbReference type="InterPro" id="IPR038084">
    <property type="entry name" value="PduO/GlcC-like_sf"/>
</dbReference>